<evidence type="ECO:0000313" key="2">
    <source>
        <dbReference type="Proteomes" id="UP000203217"/>
    </source>
</evidence>
<dbReference type="OrthoDB" id="17092at10239"/>
<dbReference type="EMBL" id="KT246486">
    <property type="protein sequence ID" value="ALA06770.1"/>
    <property type="molecule type" value="Genomic_DNA"/>
</dbReference>
<sequence length="126" mass="14231">MNNQEISEIIEKAHDVMVERGRTTGQLIDPDTCKVCLLGAIGVAGIGEEELKKTHYDEFYVGGKLRPVVKELVKDLPDAKLQAMSLGSLREYLDHTDLYDFNDNYADTWDVLDLFKRTANRLKDAA</sequence>
<dbReference type="RefSeq" id="YP_009207707.1">
    <property type="nucleotide sequence ID" value="NC_028897.1"/>
</dbReference>
<dbReference type="Proteomes" id="UP000203217">
    <property type="component" value="Segment"/>
</dbReference>
<gene>
    <name evidence="1" type="ORF">SEA_CHADWICK_43</name>
</gene>
<proteinExistence type="predicted"/>
<dbReference type="KEGG" id="vg:26634231"/>
<protein>
    <submittedName>
        <fullName evidence="1">Uncharacterized protein</fullName>
    </submittedName>
</protein>
<dbReference type="GeneID" id="26634231"/>
<reference evidence="1 2" key="1">
    <citation type="submission" date="2015-07" db="EMBL/GenBank/DDBJ databases">
        <authorList>
            <person name="Black M."/>
            <person name="Gluste F."/>
            <person name="Kahn E."/>
            <person name="Kasera S."/>
            <person name="Browstead H."/>
            <person name="Browstone C.N."/>
            <person name="Yu S."/>
            <person name="Shaffer C.D."/>
            <person name="Hafer-Weston K.A."/>
            <person name="Elgin S.C.R."/>
            <person name="Miller E.S."/>
            <person name="Bradley K.W."/>
            <person name="Asai D.J."/>
            <person name="Bowman C.A."/>
            <person name="Russell D.A."/>
            <person name="Pope W.H."/>
            <person name="Jacobs-Sera D."/>
            <person name="Hendrix R.W."/>
            <person name="Hatfull G.F."/>
        </authorList>
    </citation>
    <scope>NUCLEOTIDE SEQUENCE [LARGE SCALE GENOMIC DNA]</scope>
</reference>
<organism evidence="1 2">
    <name type="scientific">Mycobacterium phage Chadwick</name>
    <dbReference type="NCBI Taxonomy" id="1698366"/>
    <lineage>
        <taxon>Viruses</taxon>
        <taxon>Duplodnaviria</taxon>
        <taxon>Heunggongvirae</taxon>
        <taxon>Uroviricota</taxon>
        <taxon>Caudoviricetes</taxon>
        <taxon>Benedictvirus</taxon>
        <taxon>Benedictvirus chadwick</taxon>
    </lineage>
</organism>
<evidence type="ECO:0000313" key="1">
    <source>
        <dbReference type="EMBL" id="ALA06770.1"/>
    </source>
</evidence>
<dbReference type="Pfam" id="PF19698">
    <property type="entry name" value="DUF6197"/>
    <property type="match status" value="1"/>
</dbReference>
<keyword evidence="2" id="KW-1185">Reference proteome</keyword>
<dbReference type="InterPro" id="IPR045677">
    <property type="entry name" value="DUF6197"/>
</dbReference>
<accession>A0A0K2CME6</accession>
<name>A0A0K2CME6_9CAUD</name>